<organism evidence="2 3">
    <name type="scientific">Xylaria hypoxylon</name>
    <dbReference type="NCBI Taxonomy" id="37992"/>
    <lineage>
        <taxon>Eukaryota</taxon>
        <taxon>Fungi</taxon>
        <taxon>Dikarya</taxon>
        <taxon>Ascomycota</taxon>
        <taxon>Pezizomycotina</taxon>
        <taxon>Sordariomycetes</taxon>
        <taxon>Xylariomycetidae</taxon>
        <taxon>Xylariales</taxon>
        <taxon>Xylariaceae</taxon>
        <taxon>Xylaria</taxon>
    </lineage>
</organism>
<proteinExistence type="predicted"/>
<evidence type="ECO:0000256" key="1">
    <source>
        <dbReference type="SAM" id="MobiDB-lite"/>
    </source>
</evidence>
<dbReference type="AlphaFoldDB" id="A0A4Z0Z7E2"/>
<evidence type="ECO:0000313" key="3">
    <source>
        <dbReference type="Proteomes" id="UP000297716"/>
    </source>
</evidence>
<keyword evidence="3" id="KW-1185">Reference proteome</keyword>
<dbReference type="Proteomes" id="UP000297716">
    <property type="component" value="Unassembled WGS sequence"/>
</dbReference>
<dbReference type="OrthoDB" id="2922289at2759"/>
<gene>
    <name evidence="2" type="ORF">E0Z10_g3470</name>
</gene>
<reference evidence="2 3" key="1">
    <citation type="submission" date="2019-03" db="EMBL/GenBank/DDBJ databases">
        <title>Draft genome sequence of Xylaria hypoxylon DSM 108379, a ubiquitous saprotrophic-parasitic fungi on hardwood.</title>
        <authorList>
            <person name="Buettner E."/>
            <person name="Leonhardt S."/>
            <person name="Gebauer A.M."/>
            <person name="Liers C."/>
            <person name="Hofrichter M."/>
            <person name="Kellner H."/>
        </authorList>
    </citation>
    <scope>NUCLEOTIDE SEQUENCE [LARGE SCALE GENOMIC DNA]</scope>
    <source>
        <strain evidence="2 3">DSM 108379</strain>
    </source>
</reference>
<evidence type="ECO:0000313" key="2">
    <source>
        <dbReference type="EMBL" id="TGJ85296.1"/>
    </source>
</evidence>
<accession>A0A4Z0Z7E2</accession>
<protein>
    <submittedName>
        <fullName evidence="2">Uncharacterized protein</fullName>
    </submittedName>
</protein>
<dbReference type="PANTHER" id="PTHR40788">
    <property type="entry name" value="CLR5 DOMAIN-CONTAINING PROTEIN-RELATED"/>
    <property type="match status" value="1"/>
</dbReference>
<dbReference type="PANTHER" id="PTHR40788:SF2">
    <property type="entry name" value="CLR5 DOMAIN-CONTAINING PROTEIN"/>
    <property type="match status" value="1"/>
</dbReference>
<dbReference type="EMBL" id="SKBN01000048">
    <property type="protein sequence ID" value="TGJ85296.1"/>
    <property type="molecule type" value="Genomic_DNA"/>
</dbReference>
<feature type="region of interest" description="Disordered" evidence="1">
    <location>
        <begin position="703"/>
        <end position="730"/>
    </location>
</feature>
<comment type="caution">
    <text evidence="2">The sequence shown here is derived from an EMBL/GenBank/DDBJ whole genome shotgun (WGS) entry which is preliminary data.</text>
</comment>
<sequence length="837" mass="95204">MTYRNEALLEMLAAGGDGDDGPGDLDSFDHEAFVKQFYPSVHMATPTEVRMEARTRSQNIFASYATLRAILSRHELTIQKRWSKKTRQQRQKVLLDAWPGMPASHRPDFDAFRRTNRTQGPPLSGDLFKSHYTWPHINQDDLLKPKTLPLLLNARGRNPPNLFAAADFESMHLGLVSKNLTPVFLNCYTMVLHGARGADEYGKLLSWDEHPEAFDWIASRKQYLPGEGLFVLEAQEKLLRFLVDSCSQILAEIPVEDLTAPTFPVQPEPSLKTEKESTGFDSLAVMAAEAPYRVPAKLDMKRIESILYSRLVAAEDHQWALREDPAYFVEQFIEIKEHRQELMKDTLGASHPALKTVDQKSLWARVCGTIAFEAHVQLESFAELHQQAQTLRLLHDKHKDAISPTEDLPEKMMSVILRFRHYLYQTAKGPMSQLRECVVASPPWRSYFVRQPPPNSTTTKIIVMSKPGVKMNPIQEQLLYLLRLLWKDGQDLSFIGLPLVVDELGKLLEIESRAQDLLSARIASVIGDLAIISQCIAQLDFYLPWARGYMNALVDRQEGIMKEFAERINPWGAVMAALNERNLSQVVKLGIPSDKRFAYPVEKRRTKQNVEALRRAEQNLDDFWAAVDRVVYTRCGQSAGPTHRRVMRRTKEWVEPATTTSNSGREAVLDPDLADLYKPLSTIYIGQLAGDKTPTITSTTKMKTKTQFSAQPVDSPPVIIQNEEPPEEPDAPVYIPVDGRSFKVFRTLFFNPTVTSSPGEISWNDFLHAMTSTGLFMAEKMYGSVWQFEKLEGDQSRIQFHEPHPRCKIPFTTARRHGRRLNRAFGWTGNMFVLKGK</sequence>
<dbReference type="STRING" id="37992.A0A4Z0Z7E2"/>
<name>A0A4Z0Z7E2_9PEZI</name>